<dbReference type="RefSeq" id="WP_269607316.1">
    <property type="nucleotide sequence ID" value="NZ_JAPWIJ010000009.1"/>
</dbReference>
<comment type="caution">
    <text evidence="5">The sequence shown here is derived from an EMBL/GenBank/DDBJ whole genome shotgun (WGS) entry which is preliminary data.</text>
</comment>
<comment type="similarity">
    <text evidence="2">Belongs to the MTB12 family.</text>
</comment>
<keyword evidence="6" id="KW-1185">Reference proteome</keyword>
<evidence type="ECO:0000256" key="3">
    <source>
        <dbReference type="SAM" id="MobiDB-lite"/>
    </source>
</evidence>
<gene>
    <name evidence="5" type="ORF">O4220_20500</name>
</gene>
<proteinExistence type="inferred from homology"/>
<organism evidence="5 6">
    <name type="scientific">Rhodococcus ruber</name>
    <dbReference type="NCBI Taxonomy" id="1830"/>
    <lineage>
        <taxon>Bacteria</taxon>
        <taxon>Bacillati</taxon>
        <taxon>Actinomycetota</taxon>
        <taxon>Actinomycetes</taxon>
        <taxon>Mycobacteriales</taxon>
        <taxon>Nocardiaceae</taxon>
        <taxon>Rhodococcus</taxon>
    </lineage>
</organism>
<evidence type="ECO:0000256" key="2">
    <source>
        <dbReference type="ARBA" id="ARBA00093774"/>
    </source>
</evidence>
<dbReference type="Proteomes" id="UP001081071">
    <property type="component" value="Unassembled WGS sequence"/>
</dbReference>
<dbReference type="EMBL" id="JAPWIJ010000009">
    <property type="protein sequence ID" value="MCZ4520898.1"/>
    <property type="molecule type" value="Genomic_DNA"/>
</dbReference>
<sequence length="160" mass="16478">MLETDGATMLKKILTGVALAIGGPTLVALTGCAATEPEPTIEAAPTVAPSSFPPPPPSVAPSTTPTPEEATAIFRTVFDWTAERSDRADALEGTAEENRPLFDNGGTMSQTSFDRVDVVAPGRVEASGTSDGHVSSVGFVVTEGRWKLERSTACAVTGAC</sequence>
<dbReference type="Pfam" id="PF26580">
    <property type="entry name" value="Mtb12_C"/>
    <property type="match status" value="1"/>
</dbReference>
<feature type="region of interest" description="Disordered" evidence="3">
    <location>
        <begin position="44"/>
        <end position="66"/>
    </location>
</feature>
<evidence type="ECO:0000313" key="5">
    <source>
        <dbReference type="EMBL" id="MCZ4520898.1"/>
    </source>
</evidence>
<feature type="region of interest" description="Disordered" evidence="3">
    <location>
        <begin position="90"/>
        <end position="110"/>
    </location>
</feature>
<reference evidence="5" key="1">
    <citation type="submission" date="2022-12" db="EMBL/GenBank/DDBJ databases">
        <authorList>
            <person name="Krivoruchko A.V."/>
            <person name="Elkin A."/>
        </authorList>
    </citation>
    <scope>NUCLEOTIDE SEQUENCE</scope>
    <source>
        <strain evidence="5">IEGM 1391</strain>
    </source>
</reference>
<dbReference type="InterPro" id="IPR058644">
    <property type="entry name" value="Mtb12-like_C"/>
</dbReference>
<evidence type="ECO:0000259" key="4">
    <source>
        <dbReference type="Pfam" id="PF26580"/>
    </source>
</evidence>
<feature type="domain" description="Low molecular weight antigen MTB12-like C-terminal" evidence="4">
    <location>
        <begin position="64"/>
        <end position="157"/>
    </location>
</feature>
<name>A0ABT4MIT3_9NOCA</name>
<feature type="compositionally biased region" description="Basic and acidic residues" evidence="3">
    <location>
        <begin position="90"/>
        <end position="100"/>
    </location>
</feature>
<accession>A0ABT4MIT3</accession>
<protein>
    <recommendedName>
        <fullName evidence="4">Low molecular weight antigen MTB12-like C-terminal domain-containing protein</fullName>
    </recommendedName>
</protein>
<evidence type="ECO:0000256" key="1">
    <source>
        <dbReference type="ARBA" id="ARBA00022729"/>
    </source>
</evidence>
<evidence type="ECO:0000313" key="6">
    <source>
        <dbReference type="Proteomes" id="UP001081071"/>
    </source>
</evidence>
<keyword evidence="1" id="KW-0732">Signal</keyword>